<reference evidence="2 3" key="1">
    <citation type="submission" date="2017-02" db="EMBL/GenBank/DDBJ databases">
        <title>The new phylogeny of genus Mycobacterium.</title>
        <authorList>
            <person name="Tortoli E."/>
            <person name="Trovato A."/>
            <person name="Cirillo D.M."/>
        </authorList>
    </citation>
    <scope>NUCLEOTIDE SEQUENCE [LARGE SCALE GENOMIC DNA]</scope>
    <source>
        <strain evidence="2 3">DSM 45057</strain>
    </source>
</reference>
<protein>
    <submittedName>
        <fullName evidence="2">PE family protein</fullName>
    </submittedName>
</protein>
<dbReference type="Pfam" id="PF00934">
    <property type="entry name" value="PE"/>
    <property type="match status" value="1"/>
</dbReference>
<dbReference type="Proteomes" id="UP000192284">
    <property type="component" value="Unassembled WGS sequence"/>
</dbReference>
<gene>
    <name evidence="2" type="ORF">BST12_20030</name>
</gene>
<dbReference type="AlphaFoldDB" id="A0A1W9ZJP8"/>
<name>A0A1W9ZJP8_MYCAN</name>
<dbReference type="RefSeq" id="WP_139801793.1">
    <property type="nucleotide sequence ID" value="NZ_MVHE01000041.1"/>
</dbReference>
<accession>A0A1W9ZJP8</accession>
<dbReference type="OrthoDB" id="4752513at2"/>
<organism evidence="2 3">
    <name type="scientific">Mycobacterium angelicum</name>
    <dbReference type="NCBI Taxonomy" id="470074"/>
    <lineage>
        <taxon>Bacteria</taxon>
        <taxon>Bacillati</taxon>
        <taxon>Actinomycetota</taxon>
        <taxon>Actinomycetes</taxon>
        <taxon>Mycobacteriales</taxon>
        <taxon>Mycobacteriaceae</taxon>
        <taxon>Mycobacterium</taxon>
    </lineage>
</organism>
<dbReference type="InterPro" id="IPR000084">
    <property type="entry name" value="PE-PGRS_N"/>
</dbReference>
<sequence>MSVVFATPELVGAAATDLANIGSTISAANASAALPTTEILAAGADEISAGIAALFGAHALAYQRLSAQAVLFHSQFVQALNAAAGAYAGAEAAAAAGLQGPIEDLLYLINLPTQLLLGRPLIGNGTDGAAGTGADGGAGGLLFGDGGSGGSGGGSHPAGGRGGA</sequence>
<dbReference type="SUPFAM" id="SSF140459">
    <property type="entry name" value="PE/PPE dimer-like"/>
    <property type="match status" value="1"/>
</dbReference>
<evidence type="ECO:0000313" key="3">
    <source>
        <dbReference type="Proteomes" id="UP000192284"/>
    </source>
</evidence>
<proteinExistence type="predicted"/>
<evidence type="ECO:0000259" key="1">
    <source>
        <dbReference type="Pfam" id="PF00934"/>
    </source>
</evidence>
<dbReference type="EMBL" id="MVHE01000041">
    <property type="protein sequence ID" value="ORA16966.1"/>
    <property type="molecule type" value="Genomic_DNA"/>
</dbReference>
<feature type="domain" description="PE" evidence="1">
    <location>
        <begin position="4"/>
        <end position="94"/>
    </location>
</feature>
<comment type="caution">
    <text evidence="2">The sequence shown here is derived from an EMBL/GenBank/DDBJ whole genome shotgun (WGS) entry which is preliminary data.</text>
</comment>
<keyword evidence="3" id="KW-1185">Reference proteome</keyword>
<dbReference type="Gene3D" id="1.10.287.850">
    <property type="entry name" value="HP0062-like domain"/>
    <property type="match status" value="1"/>
</dbReference>
<evidence type="ECO:0000313" key="2">
    <source>
        <dbReference type="EMBL" id="ORA16966.1"/>
    </source>
</evidence>
<feature type="non-terminal residue" evidence="2">
    <location>
        <position position="164"/>
    </location>
</feature>
<dbReference type="InterPro" id="IPR038332">
    <property type="entry name" value="PPE_sf"/>
</dbReference>